<evidence type="ECO:0000313" key="9">
    <source>
        <dbReference type="EMBL" id="KAA0712373.1"/>
    </source>
</evidence>
<dbReference type="Gene3D" id="2.60.40.10">
    <property type="entry name" value="Immunoglobulins"/>
    <property type="match status" value="2"/>
</dbReference>
<comment type="caution">
    <text evidence="9">The sequence shown here is derived from an EMBL/GenBank/DDBJ whole genome shotgun (WGS) entry which is preliminary data.</text>
</comment>
<dbReference type="GO" id="GO:0004896">
    <property type="term" value="F:cytokine receptor activity"/>
    <property type="evidence" value="ECO:0007669"/>
    <property type="project" value="TreeGrafter"/>
</dbReference>
<keyword evidence="7" id="KW-0675">Receptor</keyword>
<evidence type="ECO:0000256" key="8">
    <source>
        <dbReference type="SAM" id="Phobius"/>
    </source>
</evidence>
<dbReference type="InterPro" id="IPR036116">
    <property type="entry name" value="FN3_sf"/>
</dbReference>
<keyword evidence="4 8" id="KW-1133">Transmembrane helix</keyword>
<keyword evidence="10" id="KW-1185">Reference proteome</keyword>
<keyword evidence="2 8" id="KW-0812">Transmembrane</keyword>
<dbReference type="SUPFAM" id="SSF49265">
    <property type="entry name" value="Fibronectin type III"/>
    <property type="match status" value="2"/>
</dbReference>
<dbReference type="InterPro" id="IPR013783">
    <property type="entry name" value="Ig-like_fold"/>
</dbReference>
<evidence type="ECO:0000256" key="3">
    <source>
        <dbReference type="ARBA" id="ARBA00022729"/>
    </source>
</evidence>
<evidence type="ECO:0000256" key="2">
    <source>
        <dbReference type="ARBA" id="ARBA00022692"/>
    </source>
</evidence>
<evidence type="ECO:0000256" key="5">
    <source>
        <dbReference type="ARBA" id="ARBA00023136"/>
    </source>
</evidence>
<dbReference type="EMBL" id="SOYY01000014">
    <property type="protein sequence ID" value="KAA0712373.1"/>
    <property type="molecule type" value="Genomic_DNA"/>
</dbReference>
<evidence type="ECO:0000256" key="6">
    <source>
        <dbReference type="ARBA" id="ARBA00023157"/>
    </source>
</evidence>
<evidence type="ECO:0008006" key="11">
    <source>
        <dbReference type="Google" id="ProtNLM"/>
    </source>
</evidence>
<keyword evidence="5 8" id="KW-0472">Membrane</keyword>
<evidence type="ECO:0000256" key="4">
    <source>
        <dbReference type="ARBA" id="ARBA00022989"/>
    </source>
</evidence>
<comment type="subcellular location">
    <subcellularLocation>
        <location evidence="1">Membrane</location>
        <topology evidence="1">Single-pass membrane protein</topology>
    </subcellularLocation>
</comment>
<keyword evidence="6" id="KW-1015">Disulfide bond</keyword>
<feature type="transmembrane region" description="Helical" evidence="8">
    <location>
        <begin position="316"/>
        <end position="339"/>
    </location>
</feature>
<reference evidence="9 10" key="1">
    <citation type="journal article" date="2019" name="Mol. Ecol. Resour.">
        <title>Chromosome-level genome assembly of Triplophysa tibetana, a fish adapted to the harsh high-altitude environment of the Tibetan Plateau.</title>
        <authorList>
            <person name="Yang X."/>
            <person name="Liu H."/>
            <person name="Ma Z."/>
            <person name="Zou Y."/>
            <person name="Zou M."/>
            <person name="Mao Y."/>
            <person name="Li X."/>
            <person name="Wang H."/>
            <person name="Chen T."/>
            <person name="Wang W."/>
            <person name="Yang R."/>
        </authorList>
    </citation>
    <scope>NUCLEOTIDE SEQUENCE [LARGE SCALE GENOMIC DNA]</scope>
    <source>
        <strain evidence="9">TTIB1903HZAU</strain>
        <tissue evidence="9">Muscle</tissue>
    </source>
</reference>
<protein>
    <recommendedName>
        <fullName evidence="11">Fibronectin type-III domain-containing protein</fullName>
    </recommendedName>
</protein>
<dbReference type="Proteomes" id="UP000324632">
    <property type="component" value="Chromosome 14"/>
</dbReference>
<dbReference type="GO" id="GO:0009897">
    <property type="term" value="C:external side of plasma membrane"/>
    <property type="evidence" value="ECO:0007669"/>
    <property type="project" value="TreeGrafter"/>
</dbReference>
<name>A0A5A9NSE5_9TELE</name>
<proteinExistence type="predicted"/>
<evidence type="ECO:0000313" key="10">
    <source>
        <dbReference type="Proteomes" id="UP000324632"/>
    </source>
</evidence>
<evidence type="ECO:0000256" key="1">
    <source>
        <dbReference type="ARBA" id="ARBA00004167"/>
    </source>
</evidence>
<gene>
    <name evidence="9" type="ORF">E1301_Tti020937</name>
</gene>
<organism evidence="9 10">
    <name type="scientific">Triplophysa tibetana</name>
    <dbReference type="NCBI Taxonomy" id="1572043"/>
    <lineage>
        <taxon>Eukaryota</taxon>
        <taxon>Metazoa</taxon>
        <taxon>Chordata</taxon>
        <taxon>Craniata</taxon>
        <taxon>Vertebrata</taxon>
        <taxon>Euteleostomi</taxon>
        <taxon>Actinopterygii</taxon>
        <taxon>Neopterygii</taxon>
        <taxon>Teleostei</taxon>
        <taxon>Ostariophysi</taxon>
        <taxon>Cypriniformes</taxon>
        <taxon>Nemacheilidae</taxon>
        <taxon>Triplophysa</taxon>
    </lineage>
</organism>
<dbReference type="PANTHER" id="PTHR23037:SF22">
    <property type="entry name" value="CYTOKINE RECEPTOR COMMON SUBUNIT BETA"/>
    <property type="match status" value="1"/>
</dbReference>
<dbReference type="PANTHER" id="PTHR23037">
    <property type="entry name" value="CYTOKINE RECEPTOR"/>
    <property type="match status" value="1"/>
</dbReference>
<dbReference type="AlphaFoldDB" id="A0A5A9NSE5"/>
<accession>A0A5A9NSE5</accession>
<evidence type="ECO:0000256" key="7">
    <source>
        <dbReference type="ARBA" id="ARBA00023170"/>
    </source>
</evidence>
<keyword evidence="3" id="KW-0732">Signal</keyword>
<sequence>MTTVVTFAVAGGKIPVFLFLCSTWTQTTASDTKRIFNQVDDTLSPSCLSPDCSKTPLTSDPFRQHDHRHTEVDVIQQSANENVNKIETEGSGMLFDRPTLMSDYELPGPTNLRCVYRGERNVSCSWKLATEVAQYISYTLSYRTHSSSLGEWCCVDNVEVTNARGLLRMVGVFSIFEPGVQEVQLTPTPATRVIHAYKHIQPACPTALCVELSRQEWILNWTLPKYRTIRLTSQLEYWSTLTPKDVKTISLSDPVWVFSLPERSLIGSSEYRARVRCSLSMPRRPGQRYAGYPSEWTDPVSWTTHPEPLVPRLVAFFLYFLIATLSAAISVVVFFLLVVTQRRLRDWNASIPSPVHSKVSKLPQRDFLTSCRELKDPDISSVQIVGVCPQSSSFDSESAKIEQNQVILHIDDPCVVPTPRTFGGLMRMDLTLCDSAFQPHTFRLSDAVLPCSEGYMQNPATYTDTTQNALQVCHRDTEMNCTVSCPRTGKHWTTQNITSMRSKAHRTTSLTTGYAIVTPTQCHKSPATPTSACFLTLLAMYLLCLRNIYQSICLPAVPYLLHHLIWLCVHVHLRCYDDRAQPLRPVTVALTNHSCNVTTTRYADRVAQCQNTDIRTR</sequence>
<dbReference type="GO" id="GO:0016064">
    <property type="term" value="P:immunoglobulin mediated immune response"/>
    <property type="evidence" value="ECO:0007669"/>
    <property type="project" value="TreeGrafter"/>
</dbReference>